<evidence type="ECO:0000313" key="2">
    <source>
        <dbReference type="Proteomes" id="UP001516400"/>
    </source>
</evidence>
<protein>
    <submittedName>
        <fullName evidence="1">Uncharacterized protein</fullName>
    </submittedName>
</protein>
<keyword evidence="2" id="KW-1185">Reference proteome</keyword>
<proteinExistence type="predicted"/>
<dbReference type="Proteomes" id="UP001516400">
    <property type="component" value="Unassembled WGS sequence"/>
</dbReference>
<dbReference type="AlphaFoldDB" id="A0ABD2PHE2"/>
<comment type="caution">
    <text evidence="1">The sequence shown here is derived from an EMBL/GenBank/DDBJ whole genome shotgun (WGS) entry which is preliminary data.</text>
</comment>
<dbReference type="EMBL" id="JABFTP020000186">
    <property type="protein sequence ID" value="KAL3290419.1"/>
    <property type="molecule type" value="Genomic_DNA"/>
</dbReference>
<evidence type="ECO:0000313" key="1">
    <source>
        <dbReference type="EMBL" id="KAL3290419.1"/>
    </source>
</evidence>
<accession>A0ABD2PHE2</accession>
<organism evidence="1 2">
    <name type="scientific">Cryptolaemus montrouzieri</name>
    <dbReference type="NCBI Taxonomy" id="559131"/>
    <lineage>
        <taxon>Eukaryota</taxon>
        <taxon>Metazoa</taxon>
        <taxon>Ecdysozoa</taxon>
        <taxon>Arthropoda</taxon>
        <taxon>Hexapoda</taxon>
        <taxon>Insecta</taxon>
        <taxon>Pterygota</taxon>
        <taxon>Neoptera</taxon>
        <taxon>Endopterygota</taxon>
        <taxon>Coleoptera</taxon>
        <taxon>Polyphaga</taxon>
        <taxon>Cucujiformia</taxon>
        <taxon>Coccinelloidea</taxon>
        <taxon>Coccinellidae</taxon>
        <taxon>Scymninae</taxon>
        <taxon>Scymnini</taxon>
        <taxon>Cryptolaemus</taxon>
    </lineage>
</organism>
<reference evidence="1 2" key="1">
    <citation type="journal article" date="2021" name="BMC Biol.">
        <title>Horizontally acquired antibacterial genes associated with adaptive radiation of ladybird beetles.</title>
        <authorList>
            <person name="Li H.S."/>
            <person name="Tang X.F."/>
            <person name="Huang Y.H."/>
            <person name="Xu Z.Y."/>
            <person name="Chen M.L."/>
            <person name="Du X.Y."/>
            <person name="Qiu B.Y."/>
            <person name="Chen P.T."/>
            <person name="Zhang W."/>
            <person name="Slipinski A."/>
            <person name="Escalona H.E."/>
            <person name="Waterhouse R.M."/>
            <person name="Zwick A."/>
            <person name="Pang H."/>
        </authorList>
    </citation>
    <scope>NUCLEOTIDE SEQUENCE [LARGE SCALE GENOMIC DNA]</scope>
    <source>
        <strain evidence="1">SYSU2018</strain>
    </source>
</reference>
<gene>
    <name evidence="1" type="ORF">HHI36_023760</name>
</gene>
<sequence>MRIIYLSLFHRFQGESKIGPLNERENGKTETKYSRRVRLGYDDVFVIRAQLGGEDFRSAPYAQVSLGRTDGERTGRHMGPDVLVDDLYRRADHIVSEAYQAAVRETSIITRRGMLDCCVRN</sequence>
<name>A0ABD2PHE2_9CUCU</name>